<evidence type="ECO:0000313" key="12">
    <source>
        <dbReference type="Proteomes" id="UP001286313"/>
    </source>
</evidence>
<dbReference type="GO" id="GO:0006515">
    <property type="term" value="P:protein quality control for misfolded or incompletely synthesized proteins"/>
    <property type="evidence" value="ECO:0007669"/>
    <property type="project" value="TreeGrafter"/>
</dbReference>
<dbReference type="InterPro" id="IPR003613">
    <property type="entry name" value="Ubox_domain"/>
</dbReference>
<dbReference type="GO" id="GO:0043161">
    <property type="term" value="P:proteasome-mediated ubiquitin-dependent protein catabolic process"/>
    <property type="evidence" value="ECO:0007669"/>
    <property type="project" value="TreeGrafter"/>
</dbReference>
<keyword evidence="12" id="KW-1185">Reference proteome</keyword>
<protein>
    <recommendedName>
        <fullName evidence="7">E3 ubiquitin-protein ligase CHIP</fullName>
        <ecNumber evidence="2">2.3.2.27</ecNumber>
    </recommendedName>
    <alternativeName>
        <fullName evidence="8">RING-type E3 ubiquitin transferase CHIP</fullName>
    </alternativeName>
</protein>
<dbReference type="PROSITE" id="PS50005">
    <property type="entry name" value="TPR"/>
    <property type="match status" value="1"/>
</dbReference>
<keyword evidence="6 9" id="KW-0802">TPR repeat</keyword>
<evidence type="ECO:0000256" key="4">
    <source>
        <dbReference type="ARBA" id="ARBA00022737"/>
    </source>
</evidence>
<evidence type="ECO:0000256" key="5">
    <source>
        <dbReference type="ARBA" id="ARBA00022786"/>
    </source>
</evidence>
<dbReference type="GO" id="GO:0051087">
    <property type="term" value="F:protein-folding chaperone binding"/>
    <property type="evidence" value="ECO:0007669"/>
    <property type="project" value="TreeGrafter"/>
</dbReference>
<keyword evidence="5" id="KW-0833">Ubl conjugation pathway</keyword>
<dbReference type="Pfam" id="PF18391">
    <property type="entry name" value="CHIP_TPR_N"/>
    <property type="match status" value="1"/>
</dbReference>
<dbReference type="AlphaFoldDB" id="A0AAE1F908"/>
<evidence type="ECO:0000256" key="6">
    <source>
        <dbReference type="ARBA" id="ARBA00022803"/>
    </source>
</evidence>
<evidence type="ECO:0000256" key="3">
    <source>
        <dbReference type="ARBA" id="ARBA00022679"/>
    </source>
</evidence>
<dbReference type="Gene3D" id="3.30.40.10">
    <property type="entry name" value="Zinc/RING finger domain, C3HC4 (zinc finger)"/>
    <property type="match status" value="1"/>
</dbReference>
<dbReference type="GO" id="GO:0071218">
    <property type="term" value="P:cellular response to misfolded protein"/>
    <property type="evidence" value="ECO:0007669"/>
    <property type="project" value="TreeGrafter"/>
</dbReference>
<dbReference type="SUPFAM" id="SSF57850">
    <property type="entry name" value="RING/U-box"/>
    <property type="match status" value="1"/>
</dbReference>
<dbReference type="InterPro" id="IPR041312">
    <property type="entry name" value="CHIP_TPR_N"/>
</dbReference>
<feature type="repeat" description="TPR" evidence="9">
    <location>
        <begin position="71"/>
        <end position="104"/>
    </location>
</feature>
<comment type="caution">
    <text evidence="11">The sequence shown here is derived from an EMBL/GenBank/DDBJ whole genome shotgun (WGS) entry which is preliminary data.</text>
</comment>
<dbReference type="SMART" id="SM00028">
    <property type="entry name" value="TPR"/>
    <property type="match status" value="3"/>
</dbReference>
<evidence type="ECO:0000259" key="10">
    <source>
        <dbReference type="PROSITE" id="PS51698"/>
    </source>
</evidence>
<dbReference type="Gene3D" id="1.25.40.10">
    <property type="entry name" value="Tetratricopeptide repeat domain"/>
    <property type="match status" value="1"/>
</dbReference>
<organism evidence="11 12">
    <name type="scientific">Petrolisthes cinctipes</name>
    <name type="common">Flat porcelain crab</name>
    <dbReference type="NCBI Taxonomy" id="88211"/>
    <lineage>
        <taxon>Eukaryota</taxon>
        <taxon>Metazoa</taxon>
        <taxon>Ecdysozoa</taxon>
        <taxon>Arthropoda</taxon>
        <taxon>Crustacea</taxon>
        <taxon>Multicrustacea</taxon>
        <taxon>Malacostraca</taxon>
        <taxon>Eumalacostraca</taxon>
        <taxon>Eucarida</taxon>
        <taxon>Decapoda</taxon>
        <taxon>Pleocyemata</taxon>
        <taxon>Anomura</taxon>
        <taxon>Galatheoidea</taxon>
        <taxon>Porcellanidae</taxon>
        <taxon>Petrolisthes</taxon>
    </lineage>
</organism>
<dbReference type="EMBL" id="JAWQEG010002850">
    <property type="protein sequence ID" value="KAK3869341.1"/>
    <property type="molecule type" value="Genomic_DNA"/>
</dbReference>
<keyword evidence="4" id="KW-0677">Repeat</keyword>
<dbReference type="Proteomes" id="UP001286313">
    <property type="component" value="Unassembled WGS sequence"/>
</dbReference>
<dbReference type="Pfam" id="PF12895">
    <property type="entry name" value="ANAPC3"/>
    <property type="match status" value="1"/>
</dbReference>
<dbReference type="GO" id="GO:0061630">
    <property type="term" value="F:ubiquitin protein ligase activity"/>
    <property type="evidence" value="ECO:0007669"/>
    <property type="project" value="UniProtKB-EC"/>
</dbReference>
<dbReference type="InterPro" id="IPR013083">
    <property type="entry name" value="Znf_RING/FYVE/PHD"/>
</dbReference>
<dbReference type="PANTHER" id="PTHR46803">
    <property type="entry name" value="E3 UBIQUITIN-PROTEIN LIGASE CHIP"/>
    <property type="match status" value="1"/>
</dbReference>
<sequence length="279" mass="33128">MTDVELKNRGNKLFSVRKYEEAIKCYSDAIVKKPSVSVYYTNRALCHLKLKRWELVCQDCRTALEIDPTLVKAHFFLGQALLETDNFDESIKHLQRAQDLAKEQKVNYGDDIACVIRVARKRRFNVAEERRISQEIELQTYLNRLILEDRDRQIDEVRRKYQDDQDDRSQHQVIRIEQQTDNFITEVNTMFARLDERRRKREVPDYLCGKISFEILREPIVTPSGITYDRKDIEEHLQRVGHFDPITRTDLTVDQLIPNLAMKEVVDSFLTENEWALDY</sequence>
<evidence type="ECO:0000313" key="11">
    <source>
        <dbReference type="EMBL" id="KAK3869341.1"/>
    </source>
</evidence>
<evidence type="ECO:0000256" key="8">
    <source>
        <dbReference type="ARBA" id="ARBA00044543"/>
    </source>
</evidence>
<name>A0AAE1F908_PETCI</name>
<proteinExistence type="predicted"/>
<comment type="catalytic activity">
    <reaction evidence="1">
        <text>S-ubiquitinyl-[E2 ubiquitin-conjugating enzyme]-L-cysteine + [acceptor protein]-L-lysine = [E2 ubiquitin-conjugating enzyme]-L-cysteine + N(6)-ubiquitinyl-[acceptor protein]-L-lysine.</text>
        <dbReference type="EC" id="2.3.2.27"/>
    </reaction>
</comment>
<dbReference type="CDD" id="cd16654">
    <property type="entry name" value="RING-Ubox_CHIP"/>
    <property type="match status" value="1"/>
</dbReference>
<dbReference type="FunFam" id="3.30.40.10:FF:000124">
    <property type="entry name" value="STIP1 homology and U box-containing protein 1"/>
    <property type="match status" value="1"/>
</dbReference>
<dbReference type="PROSITE" id="PS51698">
    <property type="entry name" value="U_BOX"/>
    <property type="match status" value="1"/>
</dbReference>
<evidence type="ECO:0000256" key="1">
    <source>
        <dbReference type="ARBA" id="ARBA00000900"/>
    </source>
</evidence>
<dbReference type="GO" id="GO:0030018">
    <property type="term" value="C:Z disc"/>
    <property type="evidence" value="ECO:0007669"/>
    <property type="project" value="TreeGrafter"/>
</dbReference>
<dbReference type="InterPro" id="IPR019734">
    <property type="entry name" value="TPR_rpt"/>
</dbReference>
<dbReference type="InterPro" id="IPR011990">
    <property type="entry name" value="TPR-like_helical_dom_sf"/>
</dbReference>
<dbReference type="SMART" id="SM00504">
    <property type="entry name" value="Ubox"/>
    <property type="match status" value="1"/>
</dbReference>
<dbReference type="Pfam" id="PF04564">
    <property type="entry name" value="U-box"/>
    <property type="match status" value="1"/>
</dbReference>
<dbReference type="SUPFAM" id="SSF48452">
    <property type="entry name" value="TPR-like"/>
    <property type="match status" value="1"/>
</dbReference>
<dbReference type="InterPro" id="IPR045202">
    <property type="entry name" value="CHIP_RING-Ubox"/>
</dbReference>
<accession>A0AAE1F908</accession>
<dbReference type="PANTHER" id="PTHR46803:SF2">
    <property type="entry name" value="E3 UBIQUITIN-PROTEIN LIGASE CHIP"/>
    <property type="match status" value="1"/>
</dbReference>
<gene>
    <name evidence="11" type="ORF">Pcinc_025346</name>
</gene>
<reference evidence="11" key="1">
    <citation type="submission" date="2023-10" db="EMBL/GenBank/DDBJ databases">
        <title>Genome assemblies of two species of porcelain crab, Petrolisthes cinctipes and Petrolisthes manimaculis (Anomura: Porcellanidae).</title>
        <authorList>
            <person name="Angst P."/>
        </authorList>
    </citation>
    <scope>NUCLEOTIDE SEQUENCE</scope>
    <source>
        <strain evidence="11">PB745_01</strain>
        <tissue evidence="11">Gill</tissue>
    </source>
</reference>
<feature type="domain" description="U-box" evidence="10">
    <location>
        <begin position="202"/>
        <end position="276"/>
    </location>
</feature>
<evidence type="ECO:0000256" key="2">
    <source>
        <dbReference type="ARBA" id="ARBA00012483"/>
    </source>
</evidence>
<dbReference type="EC" id="2.3.2.27" evidence="2"/>
<keyword evidence="3" id="KW-0808">Transferase</keyword>
<dbReference type="GO" id="GO:0045862">
    <property type="term" value="P:positive regulation of proteolysis"/>
    <property type="evidence" value="ECO:0007669"/>
    <property type="project" value="TreeGrafter"/>
</dbReference>
<dbReference type="GO" id="GO:0000209">
    <property type="term" value="P:protein polyubiquitination"/>
    <property type="evidence" value="ECO:0007669"/>
    <property type="project" value="TreeGrafter"/>
</dbReference>
<dbReference type="Gene3D" id="6.10.140.2020">
    <property type="match status" value="1"/>
</dbReference>
<evidence type="ECO:0000256" key="9">
    <source>
        <dbReference type="PROSITE-ProRule" id="PRU00339"/>
    </source>
</evidence>
<evidence type="ECO:0000256" key="7">
    <source>
        <dbReference type="ARBA" id="ARBA00044534"/>
    </source>
</evidence>